<keyword evidence="5" id="KW-0547">Nucleotide-binding</keyword>
<accession>A0A6L3ASZ9</accession>
<dbReference type="Pfam" id="PF13589">
    <property type="entry name" value="HATPase_c_3"/>
    <property type="match status" value="1"/>
</dbReference>
<feature type="domain" description="Histidine kinase" evidence="9">
    <location>
        <begin position="466"/>
        <end position="678"/>
    </location>
</feature>
<proteinExistence type="predicted"/>
<dbReference type="AlphaFoldDB" id="A0A6L3ASZ9"/>
<dbReference type="InterPro" id="IPR036890">
    <property type="entry name" value="HATPase_C_sf"/>
</dbReference>
<keyword evidence="3" id="KW-0597">Phosphoprotein</keyword>
<dbReference type="PANTHER" id="PTHR43065:SF10">
    <property type="entry name" value="PEROXIDE STRESS-ACTIVATED HISTIDINE KINASE MAK3"/>
    <property type="match status" value="1"/>
</dbReference>
<keyword evidence="6" id="KW-0418">Kinase</keyword>
<comment type="caution">
    <text evidence="10">The sequence shown here is derived from an EMBL/GenBank/DDBJ whole genome shotgun (WGS) entry which is preliminary data.</text>
</comment>
<evidence type="ECO:0000256" key="2">
    <source>
        <dbReference type="ARBA" id="ARBA00012438"/>
    </source>
</evidence>
<dbReference type="Pfam" id="PF02518">
    <property type="entry name" value="HATPase_c"/>
    <property type="match status" value="1"/>
</dbReference>
<evidence type="ECO:0000256" key="4">
    <source>
        <dbReference type="ARBA" id="ARBA00022679"/>
    </source>
</evidence>
<dbReference type="GO" id="GO:0000160">
    <property type="term" value="P:phosphorelay signal transduction system"/>
    <property type="evidence" value="ECO:0007669"/>
    <property type="project" value="UniProtKB-KW"/>
</dbReference>
<dbReference type="EC" id="2.7.13.3" evidence="2"/>
<evidence type="ECO:0000256" key="8">
    <source>
        <dbReference type="ARBA" id="ARBA00023012"/>
    </source>
</evidence>
<organism evidence="10 11">
    <name type="scientific">Azospirillum brasilense</name>
    <dbReference type="NCBI Taxonomy" id="192"/>
    <lineage>
        <taxon>Bacteria</taxon>
        <taxon>Pseudomonadati</taxon>
        <taxon>Pseudomonadota</taxon>
        <taxon>Alphaproteobacteria</taxon>
        <taxon>Rhodospirillales</taxon>
        <taxon>Azospirillaceae</taxon>
        <taxon>Azospirillum</taxon>
    </lineage>
</organism>
<evidence type="ECO:0000256" key="3">
    <source>
        <dbReference type="ARBA" id="ARBA00022553"/>
    </source>
</evidence>
<protein>
    <recommendedName>
        <fullName evidence="2">histidine kinase</fullName>
        <ecNumber evidence="2">2.7.13.3</ecNumber>
    </recommendedName>
</protein>
<dbReference type="RefSeq" id="WP_149167767.1">
    <property type="nucleotide sequence ID" value="NZ_QOKV01000029.1"/>
</dbReference>
<keyword evidence="8" id="KW-0902">Two-component regulatory system</keyword>
<dbReference type="GO" id="GO:0005524">
    <property type="term" value="F:ATP binding"/>
    <property type="evidence" value="ECO:0007669"/>
    <property type="project" value="UniProtKB-KW"/>
</dbReference>
<evidence type="ECO:0000313" key="11">
    <source>
        <dbReference type="Proteomes" id="UP000476837"/>
    </source>
</evidence>
<keyword evidence="4" id="KW-0808">Transferase</keyword>
<dbReference type="PANTHER" id="PTHR43065">
    <property type="entry name" value="SENSOR HISTIDINE KINASE"/>
    <property type="match status" value="1"/>
</dbReference>
<dbReference type="PROSITE" id="PS50109">
    <property type="entry name" value="HIS_KIN"/>
    <property type="match status" value="1"/>
</dbReference>
<reference evidence="10 11" key="1">
    <citation type="submission" date="2018-07" db="EMBL/GenBank/DDBJ databases">
        <title>Genome sequence of Roseomonas fauriae ATCC 49958.</title>
        <authorList>
            <person name="Sant'Anna F.H."/>
            <person name="Baldani J.I."/>
            <person name="Zilli J.E."/>
            <person name="Reis V.M."/>
            <person name="Hartmann A."/>
            <person name="Cruz L."/>
            <person name="de Souza E.M."/>
            <person name="de Oliveira Pedrosa F."/>
            <person name="Passaglia L.M.P."/>
        </authorList>
    </citation>
    <scope>NUCLEOTIDE SEQUENCE [LARGE SCALE GENOMIC DNA]</scope>
    <source>
        <strain evidence="10 11">ATCC 49958</strain>
    </source>
</reference>
<keyword evidence="7" id="KW-0067">ATP-binding</keyword>
<dbReference type="Proteomes" id="UP000476837">
    <property type="component" value="Unassembled WGS sequence"/>
</dbReference>
<dbReference type="InterPro" id="IPR003594">
    <property type="entry name" value="HATPase_dom"/>
</dbReference>
<dbReference type="GO" id="GO:0004673">
    <property type="term" value="F:protein histidine kinase activity"/>
    <property type="evidence" value="ECO:0007669"/>
    <property type="project" value="UniProtKB-EC"/>
</dbReference>
<dbReference type="Gene3D" id="3.30.565.10">
    <property type="entry name" value="Histidine kinase-like ATPase, C-terminal domain"/>
    <property type="match status" value="2"/>
</dbReference>
<gene>
    <name evidence="10" type="ORF">DS837_28070</name>
</gene>
<dbReference type="SUPFAM" id="SSF55874">
    <property type="entry name" value="ATPase domain of HSP90 chaperone/DNA topoisomerase II/histidine kinase"/>
    <property type="match status" value="2"/>
</dbReference>
<evidence type="ECO:0000256" key="1">
    <source>
        <dbReference type="ARBA" id="ARBA00000085"/>
    </source>
</evidence>
<sequence>MNLVLRNGAAPFVPRARLIKLLGGELIRDEVMAVAELVKNAHDADARRVTLSFRGAAGDDGEIVIEDDGRGMGLDVLLQNWMQPAGSSKASKDRHYTPAGRRVLGEKGVGRFAVDRLGRHAELVSRAADSDSEVVAVFDWDEFDDESRLLSDISVRWREQKAQILDRPGTRIRITGLRARWKERMFRRLCMRLQRLLSPTAGDLGFEINVESDEFPDYHGPLRVSFLDRAAYRVRAEFDGDGTIICQVGDGPQVAHSWVGPGDLECGPARVTIHCFDLETEALAKVGPPQEVRVWLREWSGISVYRNGFRVLPYGEPDDDWLRLDHRRVNNPMVRLSNNQVCGYVEIGRDANPELRDQTNRGGLLQNRAYEDLRRLVFFVLQIVEAERQAIRNPPLREEESPAVPDERTGTDAVVAELKEASRQVRGGFGGILERLEQSLARERSAREQELAGYVELAAMGQGAKFASHALLPRLRKLRSLIRSLERGSAAQTMTGPLYMAEGALEELMELADLIGDVAPNRRASRRTIDVVAELRTFDTAVAHLLESYGVSLKIAADKDAVIRTEMLPAAFHQVLHILMWNSLDALAKRDLKEVSIRARRRGDSAAEILFQDTGCGVPARNVGRLFDPGFTTKPNGGGMGLAIARRLLADAGGTIEFRPSSRTTRWTTFEITLSLKRSRATMD</sequence>
<evidence type="ECO:0000256" key="7">
    <source>
        <dbReference type="ARBA" id="ARBA00022840"/>
    </source>
</evidence>
<evidence type="ECO:0000313" key="10">
    <source>
        <dbReference type="EMBL" id="KAA0678177.1"/>
    </source>
</evidence>
<name>A0A6L3ASZ9_AZOBR</name>
<evidence type="ECO:0000256" key="5">
    <source>
        <dbReference type="ARBA" id="ARBA00022741"/>
    </source>
</evidence>
<dbReference type="PRINTS" id="PR00344">
    <property type="entry name" value="BCTRLSENSOR"/>
</dbReference>
<dbReference type="EMBL" id="QOKV01000029">
    <property type="protein sequence ID" value="KAA0678177.1"/>
    <property type="molecule type" value="Genomic_DNA"/>
</dbReference>
<evidence type="ECO:0000256" key="6">
    <source>
        <dbReference type="ARBA" id="ARBA00022777"/>
    </source>
</evidence>
<comment type="catalytic activity">
    <reaction evidence="1">
        <text>ATP + protein L-histidine = ADP + protein N-phospho-L-histidine.</text>
        <dbReference type="EC" id="2.7.13.3"/>
    </reaction>
</comment>
<dbReference type="InterPro" id="IPR004358">
    <property type="entry name" value="Sig_transdc_His_kin-like_C"/>
</dbReference>
<dbReference type="InterPro" id="IPR005467">
    <property type="entry name" value="His_kinase_dom"/>
</dbReference>
<dbReference type="SMART" id="SM00387">
    <property type="entry name" value="HATPase_c"/>
    <property type="match status" value="1"/>
</dbReference>
<evidence type="ECO:0000259" key="9">
    <source>
        <dbReference type="PROSITE" id="PS50109"/>
    </source>
</evidence>